<dbReference type="InterPro" id="IPR057670">
    <property type="entry name" value="SH3_retrovirus"/>
</dbReference>
<organism evidence="7 8">
    <name type="scientific">Centaurea solstitialis</name>
    <name type="common">yellow star-thistle</name>
    <dbReference type="NCBI Taxonomy" id="347529"/>
    <lineage>
        <taxon>Eukaryota</taxon>
        <taxon>Viridiplantae</taxon>
        <taxon>Streptophyta</taxon>
        <taxon>Embryophyta</taxon>
        <taxon>Tracheophyta</taxon>
        <taxon>Spermatophyta</taxon>
        <taxon>Magnoliopsida</taxon>
        <taxon>eudicotyledons</taxon>
        <taxon>Gunneridae</taxon>
        <taxon>Pentapetalae</taxon>
        <taxon>asterids</taxon>
        <taxon>campanulids</taxon>
        <taxon>Asterales</taxon>
        <taxon>Asteraceae</taxon>
        <taxon>Carduoideae</taxon>
        <taxon>Cardueae</taxon>
        <taxon>Centaureinae</taxon>
        <taxon>Centaurea</taxon>
    </lineage>
</organism>
<dbReference type="InterPro" id="IPR036397">
    <property type="entry name" value="RNaseH_sf"/>
</dbReference>
<dbReference type="PROSITE" id="PS50158">
    <property type="entry name" value="ZF_CCHC"/>
    <property type="match status" value="1"/>
</dbReference>
<dbReference type="CDD" id="cd09272">
    <property type="entry name" value="RNase_HI_RT_Ty1"/>
    <property type="match status" value="1"/>
</dbReference>
<dbReference type="SUPFAM" id="SSF57756">
    <property type="entry name" value="Retrovirus zinc finger-like domains"/>
    <property type="match status" value="1"/>
</dbReference>
<dbReference type="InterPro" id="IPR043502">
    <property type="entry name" value="DNA/RNA_pol_sf"/>
</dbReference>
<dbReference type="InterPro" id="IPR001584">
    <property type="entry name" value="Integrase_cat-core"/>
</dbReference>
<dbReference type="GO" id="GO:0003676">
    <property type="term" value="F:nucleic acid binding"/>
    <property type="evidence" value="ECO:0007669"/>
    <property type="project" value="InterPro"/>
</dbReference>
<dbReference type="Pfam" id="PF00098">
    <property type="entry name" value="zf-CCHC"/>
    <property type="match status" value="1"/>
</dbReference>
<keyword evidence="1" id="KW-0064">Aspartyl protease</keyword>
<dbReference type="Pfam" id="PF07727">
    <property type="entry name" value="RVT_2"/>
    <property type="match status" value="1"/>
</dbReference>
<evidence type="ECO:0000256" key="4">
    <source>
        <dbReference type="SAM" id="Phobius"/>
    </source>
</evidence>
<dbReference type="Pfam" id="PF13976">
    <property type="entry name" value="gag_pre-integrs"/>
    <property type="match status" value="1"/>
</dbReference>
<keyword evidence="4" id="KW-0812">Transmembrane</keyword>
<keyword evidence="1" id="KW-0378">Hydrolase</keyword>
<dbReference type="InterPro" id="IPR012337">
    <property type="entry name" value="RNaseH-like_sf"/>
</dbReference>
<dbReference type="SUPFAM" id="SSF53098">
    <property type="entry name" value="Ribonuclease H-like"/>
    <property type="match status" value="1"/>
</dbReference>
<dbReference type="GO" id="GO:0004190">
    <property type="term" value="F:aspartic-type endopeptidase activity"/>
    <property type="evidence" value="ECO:0007669"/>
    <property type="project" value="UniProtKB-KW"/>
</dbReference>
<evidence type="ECO:0000256" key="2">
    <source>
        <dbReference type="PROSITE-ProRule" id="PRU00047"/>
    </source>
</evidence>
<sequence>MQVIFSSSENKELSSYSLSLFLVFALLLAIIFQFSGFIAVEIPIFDCINPGSLRLEADSDYATKLPSENLRLMNQDIVKLDRFDGQNYTRWVEKVKFLLMFLKLYYILDPDLPPIPENPIPAAGQQPDLRAIVDLEKQRLLRKEAEALCLGHIKNTLSDRLFDLYSPISDPRELWKALEQKYKTHEEGTNKYLVFKYLEFQMVDDKPIMEQVHELQVLVNKLNVLSIPIVELFQVGAIIAKLPPSWKDFSKRMMHKSEDFSLDDLMKHLRIEEETRIRDKRGKAISNVHHVTGSSNQKNKQSWGQNKVKNFGPKKQSFKRSGNQKPKFNNKPKKSGPCHVCGETGHYARECKDRKSGPVANAVEEVANLVANVNLGGVYMISSLTRAVAARGWFVDTGATIHVCGQRRCFDTYRPVPAGTVVVCADGHRADVLGIGDVILRFKRGRTVVLTDALHVPTIPKGLVSADKFDKGGFKMVLENGRIDISRGGAYVGKAVNVSGMYRLVLESDDEVNNVGSGSSSGSNDVTSGVGSNNVLFPFANEVNFSGYFVCSVTSSDTSVTLWHKRLAHTNIKNIEKMQAKGMLTLDKKDFEKCETCVRSKFTKKPFPSVKRRNTSLLELIHSDICELNGILTRGGRRYFITFCDDSTRYLYVYLLKSKDEAFDAFKVYKAEVENQQEKRIKILRSDRGGEYFSREFDAFCEENGIKHERTSPFTPQQNGLAERKNRTLVEMVNCMLNQSGLPTNLWGEALLTACHIHNRITSRVIPTSPYELWKGRKPEIDYMKVWGCVAYYRTPDPKRSKLGDRAMKSIFVGYAMNSVAYRFLDNESGVIVESRDADFFEDKFLKDSETTNPISIPSTSRDVPEPSRYIEEPRRSTRTRKEKSLGDDFVSYLVEGSQKKVTREVIFTIDFEDDPKTFSEAMSSRDAHLWKEAINDEMDSILGNGTWELDNLPKGKIPIGSKWIFKKKYHPDGSISAYKARLVAKGYRQREGIDYFDTYAPVARISSIRTLIEISALKGLYIHQMDVKTAFLNGYLNEEIYLEQPEGFVVPGQENKVCRLIKSLYGLKQAPKQWHERFDTTVTNFGFRHNGADRCIYSKCTSDYTVVICLYVDDMLIISTDLEGISETKKYLSSNFKMKDLGEVDTILGIKVKRTGSQISLSQSHYIEKILTKFQHLNIKEFNTPFDSCVKLGANSGRAVAQLEYAGAIGSMMYAMHCTRPDIAFAVSKLSQHTINPGVEHWKAVSRVLGYLKRTSKLEMTYMSSSGILEGYSDASWIDQTSDSKSTSGWIFTLAGGAISWASKRQTCIAHSTMEAEFIALAAAGKEAEWIRDLLSDIRLWDVPMPSIPMYCDSEATLSKVYNAVYNGKSRHIGLRHNYVRQLFENGTIKVVFVKSSKNLADPLTKPLARDLVGTTTRDMGLKPQ</sequence>
<keyword evidence="2" id="KW-0863">Zinc-finger</keyword>
<proteinExistence type="predicted"/>
<dbReference type="GO" id="GO:0015074">
    <property type="term" value="P:DNA integration"/>
    <property type="evidence" value="ECO:0007669"/>
    <property type="project" value="InterPro"/>
</dbReference>
<feature type="region of interest" description="Disordered" evidence="3">
    <location>
        <begin position="292"/>
        <end position="335"/>
    </location>
</feature>
<feature type="region of interest" description="Disordered" evidence="3">
    <location>
        <begin position="851"/>
        <end position="882"/>
    </location>
</feature>
<feature type="domain" description="CCHC-type" evidence="5">
    <location>
        <begin position="338"/>
        <end position="353"/>
    </location>
</feature>
<evidence type="ECO:0000256" key="3">
    <source>
        <dbReference type="SAM" id="MobiDB-lite"/>
    </source>
</evidence>
<dbReference type="InterPro" id="IPR036875">
    <property type="entry name" value="Znf_CCHC_sf"/>
</dbReference>
<dbReference type="PANTHER" id="PTHR47592">
    <property type="entry name" value="PBF68 PROTEIN"/>
    <property type="match status" value="1"/>
</dbReference>
<dbReference type="GO" id="GO:0008270">
    <property type="term" value="F:zinc ion binding"/>
    <property type="evidence" value="ECO:0007669"/>
    <property type="project" value="UniProtKB-KW"/>
</dbReference>
<feature type="transmembrane region" description="Helical" evidence="4">
    <location>
        <begin position="20"/>
        <end position="40"/>
    </location>
</feature>
<dbReference type="Gene3D" id="4.10.60.10">
    <property type="entry name" value="Zinc finger, CCHC-type"/>
    <property type="match status" value="1"/>
</dbReference>
<keyword evidence="1" id="KW-0645">Protease</keyword>
<feature type="compositionally biased region" description="Basic and acidic residues" evidence="3">
    <location>
        <begin position="863"/>
        <end position="876"/>
    </location>
</feature>
<protein>
    <recommendedName>
        <fullName evidence="9">Polyprotein</fullName>
    </recommendedName>
</protein>
<keyword evidence="4" id="KW-1133">Transmembrane helix</keyword>
<dbReference type="PANTHER" id="PTHR47592:SF30">
    <property type="entry name" value="CCHC-TYPE DOMAIN-CONTAINING PROTEIN"/>
    <property type="match status" value="1"/>
</dbReference>
<dbReference type="SUPFAM" id="SSF56672">
    <property type="entry name" value="DNA/RNA polymerases"/>
    <property type="match status" value="1"/>
</dbReference>
<feature type="compositionally biased region" description="Polar residues" evidence="3">
    <location>
        <begin position="292"/>
        <end position="308"/>
    </location>
</feature>
<dbReference type="Proteomes" id="UP001172457">
    <property type="component" value="Chromosome 3"/>
</dbReference>
<dbReference type="InterPro" id="IPR001878">
    <property type="entry name" value="Znf_CCHC"/>
</dbReference>
<dbReference type="Pfam" id="PF14223">
    <property type="entry name" value="Retrotran_gag_2"/>
    <property type="match status" value="1"/>
</dbReference>
<evidence type="ECO:0008006" key="9">
    <source>
        <dbReference type="Google" id="ProtNLM"/>
    </source>
</evidence>
<dbReference type="InterPro" id="IPR054722">
    <property type="entry name" value="PolX-like_BBD"/>
</dbReference>
<dbReference type="Gene3D" id="3.30.420.10">
    <property type="entry name" value="Ribonuclease H-like superfamily/Ribonuclease H"/>
    <property type="match status" value="1"/>
</dbReference>
<comment type="caution">
    <text evidence="7">The sequence shown here is derived from an EMBL/GenBank/DDBJ whole genome shotgun (WGS) entry which is preliminary data.</text>
</comment>
<feature type="domain" description="Integrase catalytic" evidence="6">
    <location>
        <begin position="604"/>
        <end position="778"/>
    </location>
</feature>
<name>A0AA38WPU9_9ASTR</name>
<dbReference type="EMBL" id="JARYMX010000003">
    <property type="protein sequence ID" value="KAJ9557644.1"/>
    <property type="molecule type" value="Genomic_DNA"/>
</dbReference>
<evidence type="ECO:0000259" key="6">
    <source>
        <dbReference type="PROSITE" id="PS50994"/>
    </source>
</evidence>
<dbReference type="SMART" id="SM00343">
    <property type="entry name" value="ZnF_C2HC"/>
    <property type="match status" value="1"/>
</dbReference>
<dbReference type="PROSITE" id="PS50994">
    <property type="entry name" value="INTEGRASE"/>
    <property type="match status" value="1"/>
</dbReference>
<evidence type="ECO:0000313" key="7">
    <source>
        <dbReference type="EMBL" id="KAJ9557644.1"/>
    </source>
</evidence>
<keyword evidence="4" id="KW-0472">Membrane</keyword>
<dbReference type="InterPro" id="IPR025724">
    <property type="entry name" value="GAG-pre-integrase_dom"/>
</dbReference>
<evidence type="ECO:0000313" key="8">
    <source>
        <dbReference type="Proteomes" id="UP001172457"/>
    </source>
</evidence>
<dbReference type="InterPro" id="IPR013103">
    <property type="entry name" value="RVT_2"/>
</dbReference>
<evidence type="ECO:0000256" key="1">
    <source>
        <dbReference type="ARBA" id="ARBA00022750"/>
    </source>
</evidence>
<accession>A0AA38WPU9</accession>
<dbReference type="Pfam" id="PF00665">
    <property type="entry name" value="rve"/>
    <property type="match status" value="1"/>
</dbReference>
<evidence type="ECO:0000259" key="5">
    <source>
        <dbReference type="PROSITE" id="PS50158"/>
    </source>
</evidence>
<dbReference type="Pfam" id="PF25597">
    <property type="entry name" value="SH3_retrovirus"/>
    <property type="match status" value="1"/>
</dbReference>
<feature type="compositionally biased region" description="Polar residues" evidence="3">
    <location>
        <begin position="851"/>
        <end position="862"/>
    </location>
</feature>
<keyword evidence="2" id="KW-0479">Metal-binding</keyword>
<dbReference type="Pfam" id="PF22936">
    <property type="entry name" value="Pol_BBD"/>
    <property type="match status" value="1"/>
</dbReference>
<keyword evidence="8" id="KW-1185">Reference proteome</keyword>
<gene>
    <name evidence="7" type="ORF">OSB04_012258</name>
</gene>
<keyword evidence="2" id="KW-0862">Zinc</keyword>
<reference evidence="7" key="1">
    <citation type="submission" date="2023-03" db="EMBL/GenBank/DDBJ databases">
        <title>Chromosome-scale reference genome and RAD-based genetic map of yellow starthistle (Centaurea solstitialis) reveal putative structural variation and QTLs associated with invader traits.</title>
        <authorList>
            <person name="Reatini B."/>
            <person name="Cang F.A."/>
            <person name="Jiang Q."/>
            <person name="Mckibben M.T.W."/>
            <person name="Barker M.S."/>
            <person name="Rieseberg L.H."/>
            <person name="Dlugosch K.M."/>
        </authorList>
    </citation>
    <scope>NUCLEOTIDE SEQUENCE</scope>
    <source>
        <strain evidence="7">CAN-66</strain>
        <tissue evidence="7">Leaf</tissue>
    </source>
</reference>